<dbReference type="Gene3D" id="3.10.20.80">
    <property type="entry name" value="Translation initiation factor 3 (IF-3), N-terminal domain"/>
    <property type="match status" value="1"/>
</dbReference>
<proteinExistence type="predicted"/>
<dbReference type="Pfam" id="PF05198">
    <property type="entry name" value="IF3_N"/>
    <property type="match status" value="1"/>
</dbReference>
<dbReference type="NCBIfam" id="TIGR00168">
    <property type="entry name" value="infC"/>
    <property type="match status" value="1"/>
</dbReference>
<evidence type="ECO:0000313" key="5">
    <source>
        <dbReference type="EMBL" id="MDK7064438.1"/>
    </source>
</evidence>
<protein>
    <recommendedName>
        <fullName evidence="3">Translation initiation factor IF-3</fullName>
    </recommendedName>
</protein>
<evidence type="ECO:0000256" key="1">
    <source>
        <dbReference type="ARBA" id="ARBA00022540"/>
    </source>
</evidence>
<dbReference type="InterPro" id="IPR019814">
    <property type="entry name" value="Translation_initiation_fac_3_N"/>
</dbReference>
<dbReference type="InterPro" id="IPR019813">
    <property type="entry name" value="Translation_initiation_fac3_CS"/>
</dbReference>
<dbReference type="GO" id="GO:0032790">
    <property type="term" value="P:ribosome disassembly"/>
    <property type="evidence" value="ECO:0007669"/>
    <property type="project" value="TreeGrafter"/>
</dbReference>
<evidence type="ECO:0000256" key="3">
    <source>
        <dbReference type="NCBIfam" id="TIGR00168"/>
    </source>
</evidence>
<reference evidence="5" key="1">
    <citation type="submission" date="2023-05" db="EMBL/GenBank/DDBJ databases">
        <title>Cataloging the Phylogenetic Diversity of Human Bladder Bacteria.</title>
        <authorList>
            <person name="Du J."/>
        </authorList>
    </citation>
    <scope>NUCLEOTIDE SEQUENCE</scope>
    <source>
        <strain evidence="5">UMB6789</strain>
    </source>
</reference>
<dbReference type="PANTHER" id="PTHR10938:SF0">
    <property type="entry name" value="TRANSLATION INITIATION FACTOR IF-3, MITOCHONDRIAL"/>
    <property type="match status" value="1"/>
</dbReference>
<evidence type="ECO:0000256" key="2">
    <source>
        <dbReference type="ARBA" id="ARBA00022917"/>
    </source>
</evidence>
<evidence type="ECO:0000259" key="4">
    <source>
        <dbReference type="Pfam" id="PF05198"/>
    </source>
</evidence>
<dbReference type="PROSITE" id="PS00938">
    <property type="entry name" value="IF3"/>
    <property type="match status" value="1"/>
</dbReference>
<dbReference type="Proteomes" id="UP001237784">
    <property type="component" value="Unassembled WGS sequence"/>
</dbReference>
<dbReference type="GO" id="GO:0043022">
    <property type="term" value="F:ribosome binding"/>
    <property type="evidence" value="ECO:0007669"/>
    <property type="project" value="TreeGrafter"/>
</dbReference>
<dbReference type="FunFam" id="3.10.20.80:FF:000001">
    <property type="entry name" value="Translation initiation factor IF-3"/>
    <property type="match status" value="1"/>
</dbReference>
<feature type="non-terminal residue" evidence="5">
    <location>
        <position position="80"/>
    </location>
</feature>
<dbReference type="InterPro" id="IPR001288">
    <property type="entry name" value="Translation_initiation_fac_3"/>
</dbReference>
<evidence type="ECO:0000313" key="6">
    <source>
        <dbReference type="Proteomes" id="UP001237784"/>
    </source>
</evidence>
<dbReference type="GO" id="GO:0003743">
    <property type="term" value="F:translation initiation factor activity"/>
    <property type="evidence" value="ECO:0007669"/>
    <property type="project" value="UniProtKB-UniRule"/>
</dbReference>
<dbReference type="EMBL" id="JASOME010000249">
    <property type="protein sequence ID" value="MDK7064438.1"/>
    <property type="molecule type" value="Genomic_DNA"/>
</dbReference>
<feature type="domain" description="Translation initiation factor 3 N-terminal" evidence="4">
    <location>
        <begin position="3"/>
        <end position="72"/>
    </location>
</feature>
<name>A0AAW6Y3X6_GARVA</name>
<comment type="caution">
    <text evidence="5">The sequence shown here is derived from an EMBL/GenBank/DDBJ whole genome shotgun (WGS) entry which is preliminary data.</text>
</comment>
<dbReference type="GO" id="GO:0005829">
    <property type="term" value="C:cytosol"/>
    <property type="evidence" value="ECO:0007669"/>
    <property type="project" value="TreeGrafter"/>
</dbReference>
<dbReference type="PANTHER" id="PTHR10938">
    <property type="entry name" value="TRANSLATION INITIATION FACTOR IF-3"/>
    <property type="match status" value="1"/>
</dbReference>
<dbReference type="GO" id="GO:0016020">
    <property type="term" value="C:membrane"/>
    <property type="evidence" value="ECO:0007669"/>
    <property type="project" value="TreeGrafter"/>
</dbReference>
<keyword evidence="2" id="KW-0648">Protein biosynthesis</keyword>
<dbReference type="AlphaFoldDB" id="A0AAW6Y3X6"/>
<keyword evidence="1 5" id="KW-0396">Initiation factor</keyword>
<dbReference type="InterPro" id="IPR036787">
    <property type="entry name" value="T_IF-3_N_sf"/>
</dbReference>
<organism evidence="5 6">
    <name type="scientific">Gardnerella vaginalis</name>
    <dbReference type="NCBI Taxonomy" id="2702"/>
    <lineage>
        <taxon>Bacteria</taxon>
        <taxon>Bacillati</taxon>
        <taxon>Actinomycetota</taxon>
        <taxon>Actinomycetes</taxon>
        <taxon>Bifidobacteriales</taxon>
        <taxon>Bifidobacteriaceae</taxon>
        <taxon>Gardnerella</taxon>
    </lineage>
</organism>
<sequence>MILNEDIRAREVRLIGVDGQQIGVVSKNEALRKAADADLDLVLLSPNAKPPVARIMDYGKFRFEQQKKAKENRKNQKVMA</sequence>
<dbReference type="SUPFAM" id="SSF54364">
    <property type="entry name" value="Translation initiation factor IF3, N-terminal domain"/>
    <property type="match status" value="1"/>
</dbReference>
<accession>A0AAW6Y3X6</accession>
<gene>
    <name evidence="5" type="primary">infC</name>
    <name evidence="5" type="ORF">QP372_08005</name>
</gene>